<dbReference type="GO" id="GO:0043190">
    <property type="term" value="C:ATP-binding cassette (ABC) transporter complex"/>
    <property type="evidence" value="ECO:0007669"/>
    <property type="project" value="InterPro"/>
</dbReference>
<feature type="transmembrane region" description="Helical" evidence="7">
    <location>
        <begin position="158"/>
        <end position="181"/>
    </location>
</feature>
<dbReference type="PANTHER" id="PTHR30614:SF21">
    <property type="entry name" value="AMINO ACID ABC TRANSPORTER PERMEASE"/>
    <property type="match status" value="1"/>
</dbReference>
<evidence type="ECO:0000256" key="5">
    <source>
        <dbReference type="ARBA" id="ARBA00022989"/>
    </source>
</evidence>
<evidence type="ECO:0000256" key="1">
    <source>
        <dbReference type="ARBA" id="ARBA00004651"/>
    </source>
</evidence>
<reference evidence="10 11" key="1">
    <citation type="submission" date="2019-10" db="EMBL/GenBank/DDBJ databases">
        <title>Actinomadura rubteroloni sp. nov. and Actinomadura macrotermitis sp. nov., isolated from the gut of fungus growing-termite Macrotermes natalensis.</title>
        <authorList>
            <person name="Benndorf R."/>
            <person name="Martin K."/>
            <person name="Kuefner M."/>
            <person name="De Beer W."/>
            <person name="Kaster A.-K."/>
            <person name="Vollmers J."/>
            <person name="Poulsen M."/>
            <person name="Beemelmanns C."/>
        </authorList>
    </citation>
    <scope>NUCLEOTIDE SEQUENCE [LARGE SCALE GENOMIC DNA]</scope>
    <source>
        <strain evidence="10 11">RB68</strain>
    </source>
</reference>
<comment type="caution">
    <text evidence="10">The sequence shown here is derived from an EMBL/GenBank/DDBJ whole genome shotgun (WGS) entry which is preliminary data.</text>
</comment>
<dbReference type="InterPro" id="IPR010065">
    <property type="entry name" value="AA_ABC_transptr_permease_3TM"/>
</dbReference>
<dbReference type="GO" id="GO:0006865">
    <property type="term" value="P:amino acid transport"/>
    <property type="evidence" value="ECO:0007669"/>
    <property type="project" value="TreeGrafter"/>
</dbReference>
<feature type="transmembrane region" description="Helical" evidence="7">
    <location>
        <begin position="131"/>
        <end position="152"/>
    </location>
</feature>
<dbReference type="PANTHER" id="PTHR30614">
    <property type="entry name" value="MEMBRANE COMPONENT OF AMINO ACID ABC TRANSPORTER"/>
    <property type="match status" value="1"/>
</dbReference>
<evidence type="ECO:0000256" key="7">
    <source>
        <dbReference type="RuleBase" id="RU363032"/>
    </source>
</evidence>
<feature type="transmembrane region" description="Helical" evidence="7">
    <location>
        <begin position="260"/>
        <end position="285"/>
    </location>
</feature>
<keyword evidence="6 7" id="KW-0472">Membrane</keyword>
<dbReference type="AlphaFoldDB" id="A0A7K0BNQ1"/>
<keyword evidence="5 7" id="KW-1133">Transmembrane helix</keyword>
<evidence type="ECO:0000259" key="9">
    <source>
        <dbReference type="PROSITE" id="PS50928"/>
    </source>
</evidence>
<dbReference type="RefSeq" id="WP_153530882.1">
    <property type="nucleotide sequence ID" value="NZ_WEGH01000001.1"/>
</dbReference>
<comment type="similarity">
    <text evidence="7">Belongs to the binding-protein-dependent transport system permease family.</text>
</comment>
<dbReference type="PROSITE" id="PS50928">
    <property type="entry name" value="ABC_TM1"/>
    <property type="match status" value="1"/>
</dbReference>
<name>A0A7K0BNQ1_9ACTN</name>
<protein>
    <recommendedName>
        <fullName evidence="9">ABC transmembrane type-1 domain-containing protein</fullName>
    </recommendedName>
</protein>
<sequence>MTTLTSATPPKKKSKRPKAEPTVLFDAPGPKARRRNAILTVLGVVVVAGILYAIYHRLDQADQFQGRLWKPFVEGSTWTKYILPGLGGTLKAAVVAAVLALLFGVVFGLGRMSDHAWLRVPSAIVVEFFRAIPLLLLIFFIFSGPATIATGLNREPPHISAFTAVVAGLMLYNGSVLAEIFRSGIQSLPRGQSEAAYAIGLRKNAVMRLILVPQATTAMLPAIISQLVVLLKDSALGYIIAYEELLNEGFKQIPANYGNLLPAAIVISVIYILLNLTLSRIATVLERRSRRSRKSSAPTMAAGAPTQIESGMGNAAF</sequence>
<dbReference type="EMBL" id="WEGH01000001">
    <property type="protein sequence ID" value="MQY02783.1"/>
    <property type="molecule type" value="Genomic_DNA"/>
</dbReference>
<dbReference type="Gene3D" id="1.10.3720.10">
    <property type="entry name" value="MetI-like"/>
    <property type="match status" value="1"/>
</dbReference>
<feature type="transmembrane region" description="Helical" evidence="7">
    <location>
        <begin position="90"/>
        <end position="110"/>
    </location>
</feature>
<evidence type="ECO:0000256" key="6">
    <source>
        <dbReference type="ARBA" id="ARBA00023136"/>
    </source>
</evidence>
<evidence type="ECO:0000313" key="11">
    <source>
        <dbReference type="Proteomes" id="UP000487268"/>
    </source>
</evidence>
<evidence type="ECO:0000256" key="4">
    <source>
        <dbReference type="ARBA" id="ARBA00022692"/>
    </source>
</evidence>
<feature type="region of interest" description="Disordered" evidence="8">
    <location>
        <begin position="292"/>
        <end position="317"/>
    </location>
</feature>
<dbReference type="Pfam" id="PF00528">
    <property type="entry name" value="BPD_transp_1"/>
    <property type="match status" value="1"/>
</dbReference>
<organism evidence="10 11">
    <name type="scientific">Actinomadura macrotermitis</name>
    <dbReference type="NCBI Taxonomy" id="2585200"/>
    <lineage>
        <taxon>Bacteria</taxon>
        <taxon>Bacillati</taxon>
        <taxon>Actinomycetota</taxon>
        <taxon>Actinomycetes</taxon>
        <taxon>Streptosporangiales</taxon>
        <taxon>Thermomonosporaceae</taxon>
        <taxon>Actinomadura</taxon>
    </lineage>
</organism>
<dbReference type="InterPro" id="IPR000515">
    <property type="entry name" value="MetI-like"/>
</dbReference>
<proteinExistence type="inferred from homology"/>
<dbReference type="InterPro" id="IPR035906">
    <property type="entry name" value="MetI-like_sf"/>
</dbReference>
<keyword evidence="2 7" id="KW-0813">Transport</keyword>
<feature type="transmembrane region" description="Helical" evidence="7">
    <location>
        <begin position="218"/>
        <end position="240"/>
    </location>
</feature>
<dbReference type="InterPro" id="IPR043429">
    <property type="entry name" value="ArtM/GltK/GlnP/TcyL/YhdX-like"/>
</dbReference>
<evidence type="ECO:0000256" key="2">
    <source>
        <dbReference type="ARBA" id="ARBA00022448"/>
    </source>
</evidence>
<comment type="subcellular location">
    <subcellularLocation>
        <location evidence="1 7">Cell membrane</location>
        <topology evidence="1 7">Multi-pass membrane protein</topology>
    </subcellularLocation>
</comment>
<dbReference type="Proteomes" id="UP000487268">
    <property type="component" value="Unassembled WGS sequence"/>
</dbReference>
<dbReference type="SUPFAM" id="SSF161098">
    <property type="entry name" value="MetI-like"/>
    <property type="match status" value="1"/>
</dbReference>
<dbReference type="OrthoDB" id="4543034at2"/>
<dbReference type="GO" id="GO:0022857">
    <property type="term" value="F:transmembrane transporter activity"/>
    <property type="evidence" value="ECO:0007669"/>
    <property type="project" value="InterPro"/>
</dbReference>
<evidence type="ECO:0000313" key="10">
    <source>
        <dbReference type="EMBL" id="MQY02783.1"/>
    </source>
</evidence>
<evidence type="ECO:0000256" key="3">
    <source>
        <dbReference type="ARBA" id="ARBA00022475"/>
    </source>
</evidence>
<keyword evidence="4 7" id="KW-0812">Transmembrane</keyword>
<gene>
    <name evidence="10" type="ORF">ACRB68_08180</name>
</gene>
<feature type="transmembrane region" description="Helical" evidence="7">
    <location>
        <begin position="37"/>
        <end position="55"/>
    </location>
</feature>
<accession>A0A7K0BNQ1</accession>
<feature type="region of interest" description="Disordered" evidence="8">
    <location>
        <begin position="1"/>
        <end position="23"/>
    </location>
</feature>
<dbReference type="NCBIfam" id="TIGR01726">
    <property type="entry name" value="HEQRo_perm_3TM"/>
    <property type="match status" value="1"/>
</dbReference>
<keyword evidence="3" id="KW-1003">Cell membrane</keyword>
<evidence type="ECO:0000256" key="8">
    <source>
        <dbReference type="SAM" id="MobiDB-lite"/>
    </source>
</evidence>
<feature type="domain" description="ABC transmembrane type-1" evidence="9">
    <location>
        <begin position="86"/>
        <end position="278"/>
    </location>
</feature>
<dbReference type="CDD" id="cd06261">
    <property type="entry name" value="TM_PBP2"/>
    <property type="match status" value="1"/>
</dbReference>
<keyword evidence="11" id="KW-1185">Reference proteome</keyword>